<organism evidence="2 3">
    <name type="scientific">Bifidobacterium crudilactis</name>
    <dbReference type="NCBI Taxonomy" id="327277"/>
    <lineage>
        <taxon>Bacteria</taxon>
        <taxon>Bacillati</taxon>
        <taxon>Actinomycetota</taxon>
        <taxon>Actinomycetes</taxon>
        <taxon>Bifidobacteriales</taxon>
        <taxon>Bifidobacteriaceae</taxon>
        <taxon>Bifidobacterium</taxon>
    </lineage>
</organism>
<dbReference type="PANTHER" id="PTHR47837:SF2">
    <property type="entry name" value="GTP PYROPHOSPHOKINASE YWAC"/>
    <property type="match status" value="1"/>
</dbReference>
<dbReference type="Pfam" id="PF04607">
    <property type="entry name" value="RelA_SpoT"/>
    <property type="match status" value="1"/>
</dbReference>
<dbReference type="InterPro" id="IPR043519">
    <property type="entry name" value="NT_sf"/>
</dbReference>
<reference evidence="2" key="2">
    <citation type="submission" date="2020-01" db="EMBL/GenBank/DDBJ databases">
        <authorList>
            <person name="Campanaro S."/>
        </authorList>
    </citation>
    <scope>NUCLEOTIDE SEQUENCE</scope>
    <source>
        <strain evidence="2">AS01afH2WH_6</strain>
    </source>
</reference>
<dbReference type="AlphaFoldDB" id="A0A971ICE5"/>
<dbReference type="CDD" id="cd05399">
    <property type="entry name" value="NT_Rel-Spo_like"/>
    <property type="match status" value="1"/>
</dbReference>
<reference evidence="2" key="1">
    <citation type="journal article" date="2020" name="Biotechnol. Biofuels">
        <title>New insights from the biogas microbiome by comprehensive genome-resolved metagenomics of nearly 1600 species originating from multiple anaerobic digesters.</title>
        <authorList>
            <person name="Campanaro S."/>
            <person name="Treu L."/>
            <person name="Rodriguez-R L.M."/>
            <person name="Kovalovszki A."/>
            <person name="Ziels R.M."/>
            <person name="Maus I."/>
            <person name="Zhu X."/>
            <person name="Kougias P.G."/>
            <person name="Basile A."/>
            <person name="Luo G."/>
            <person name="Schluter A."/>
            <person name="Konstantinidis K.T."/>
            <person name="Angelidaki I."/>
        </authorList>
    </citation>
    <scope>NUCLEOTIDE SEQUENCE</scope>
    <source>
        <strain evidence="2">AS01afH2WH_6</strain>
    </source>
</reference>
<dbReference type="Gene3D" id="3.30.460.10">
    <property type="entry name" value="Beta Polymerase, domain 2"/>
    <property type="match status" value="1"/>
</dbReference>
<dbReference type="EMBL" id="JAAXZR010000009">
    <property type="protein sequence ID" value="NLT79148.1"/>
    <property type="molecule type" value="Genomic_DNA"/>
</dbReference>
<feature type="domain" description="RelA/SpoT" evidence="1">
    <location>
        <begin position="91"/>
        <end position="214"/>
    </location>
</feature>
<dbReference type="SMART" id="SM00954">
    <property type="entry name" value="RelA_SpoT"/>
    <property type="match status" value="1"/>
</dbReference>
<evidence type="ECO:0000259" key="1">
    <source>
        <dbReference type="SMART" id="SM00954"/>
    </source>
</evidence>
<dbReference type="Gene3D" id="1.10.287.860">
    <property type="entry name" value="Nucleotidyltransferase"/>
    <property type="match status" value="1"/>
</dbReference>
<dbReference type="OrthoDB" id="9789634at2"/>
<evidence type="ECO:0000313" key="2">
    <source>
        <dbReference type="EMBL" id="NLT79148.1"/>
    </source>
</evidence>
<dbReference type="InterPro" id="IPR052366">
    <property type="entry name" value="GTP_Pyrophosphokinase"/>
</dbReference>
<evidence type="ECO:0000313" key="3">
    <source>
        <dbReference type="Proteomes" id="UP000767327"/>
    </source>
</evidence>
<dbReference type="InterPro" id="IPR007685">
    <property type="entry name" value="RelA_SpoT"/>
</dbReference>
<dbReference type="SUPFAM" id="SSF81301">
    <property type="entry name" value="Nucleotidyltransferase"/>
    <property type="match status" value="1"/>
</dbReference>
<name>A0A971ICE5_9BIFI</name>
<comment type="caution">
    <text evidence="2">The sequence shown here is derived from an EMBL/GenBank/DDBJ whole genome shotgun (WGS) entry which is preliminary data.</text>
</comment>
<accession>A0A971ICE5</accession>
<dbReference type="Proteomes" id="UP000767327">
    <property type="component" value="Unassembled WGS sequence"/>
</dbReference>
<dbReference type="PANTHER" id="PTHR47837">
    <property type="entry name" value="GTP PYROPHOSPHOKINASE YJBM"/>
    <property type="match status" value="1"/>
</dbReference>
<dbReference type="GO" id="GO:0015969">
    <property type="term" value="P:guanosine tetraphosphate metabolic process"/>
    <property type="evidence" value="ECO:0007669"/>
    <property type="project" value="InterPro"/>
</dbReference>
<sequence>MDSSTGYEYSAEEATVILDRKNVMNTAELATRIKTLDSGSVNNVEIGDVTEFIDLMQVYEGAMYEIGTKLEILDNEFQVRFSHNPIHHMERRLKSANSIVEKLHRKDLPTTADAIKDNLFDVAGIRVVCNYRDDVYAVSRYLSEQSDIQVLRVKDYIRNPKQNGYRSLHVIYAVPVFLTSGPHYTPVEVQFRTIAMDYWASLEHQLRYKSDLPDIRLAQHSQTLLDCARSLQNIEVQMQSIHRDISGAPQEEGAPEAPHKE</sequence>
<gene>
    <name evidence="2" type="ORF">GXW98_02530</name>
</gene>
<protein>
    <submittedName>
        <fullName evidence="2">GTP pyrophosphokinase family protein</fullName>
    </submittedName>
</protein>
<proteinExistence type="predicted"/>